<gene>
    <name evidence="1" type="ORF">HAP95_16415</name>
</gene>
<organism evidence="1 2">
    <name type="scientific">Acidithiobacillus sulfurivorans</name>
    <dbReference type="NCBI Taxonomy" id="1958756"/>
    <lineage>
        <taxon>Bacteria</taxon>
        <taxon>Pseudomonadati</taxon>
        <taxon>Pseudomonadota</taxon>
        <taxon>Acidithiobacillia</taxon>
        <taxon>Acidithiobacillales</taxon>
        <taxon>Acidithiobacillaceae</taxon>
        <taxon>Acidithiobacillus</taxon>
    </lineage>
</organism>
<dbReference type="RefSeq" id="WP_215885197.1">
    <property type="nucleotide sequence ID" value="NZ_JAAOMP010000172.1"/>
</dbReference>
<dbReference type="SUPFAM" id="SSF52540">
    <property type="entry name" value="P-loop containing nucleoside triphosphate hydrolases"/>
    <property type="match status" value="1"/>
</dbReference>
<dbReference type="Gene3D" id="3.40.50.300">
    <property type="entry name" value="P-loop containing nucleotide triphosphate hydrolases"/>
    <property type="match status" value="1"/>
</dbReference>
<reference evidence="1 2" key="1">
    <citation type="journal article" date="2021" name="ISME J.">
        <title>Genomic evolution of the class Acidithiobacillia: deep-branching Proteobacteria living in extreme acidic conditions.</title>
        <authorList>
            <person name="Moya-Beltran A."/>
            <person name="Beard S."/>
            <person name="Rojas-Villalobos C."/>
            <person name="Issotta F."/>
            <person name="Gallardo Y."/>
            <person name="Ulloa R."/>
            <person name="Giaveno A."/>
            <person name="Degli Esposti M."/>
            <person name="Johnson D.B."/>
            <person name="Quatrini R."/>
        </authorList>
    </citation>
    <scope>NUCLEOTIDE SEQUENCE [LARGE SCALE GENOMIC DNA]</scope>
    <source>
        <strain evidence="1 2">RW2</strain>
    </source>
</reference>
<evidence type="ECO:0000313" key="1">
    <source>
        <dbReference type="EMBL" id="MBU2761716.1"/>
    </source>
</evidence>
<accession>A0ABS6A3V6</accession>
<dbReference type="EMBL" id="JAAOMP010000172">
    <property type="protein sequence ID" value="MBU2761716.1"/>
    <property type="molecule type" value="Genomic_DNA"/>
</dbReference>
<comment type="caution">
    <text evidence="1">The sequence shown here is derived from an EMBL/GenBank/DDBJ whole genome shotgun (WGS) entry which is preliminary data.</text>
</comment>
<evidence type="ECO:0008006" key="3">
    <source>
        <dbReference type="Google" id="ProtNLM"/>
    </source>
</evidence>
<sequence length="240" mass="26106">MKRIYISHGDKGGVGKSIVAAVLTEFLLQNDASVSLVEGDPSQPDVGIRYVDDPAVQLGTLPLNRAGDAETAMANLSYWLEQEAGDQVVINLPAGASETLDQLAEPLRMVADALGYTLFCTYSLGKGDTPAAGLAKSLNRGVLHYIDPAHRLVLFPAFQGKQESFAWYSHKARKEAELRESVMPALSPRAVFDKMLHTRGRIQTLAQEGGEGILVYDKIAMHRWLQQSFTSLAPILTPEG</sequence>
<protein>
    <recommendedName>
        <fullName evidence="3">Mobilization protein</fullName>
    </recommendedName>
</protein>
<keyword evidence="2" id="KW-1185">Reference proteome</keyword>
<name>A0ABS6A3V6_9PROT</name>
<proteinExistence type="predicted"/>
<evidence type="ECO:0000313" key="2">
    <source>
        <dbReference type="Proteomes" id="UP000755654"/>
    </source>
</evidence>
<dbReference type="InterPro" id="IPR027417">
    <property type="entry name" value="P-loop_NTPase"/>
</dbReference>
<dbReference type="Proteomes" id="UP000755654">
    <property type="component" value="Unassembled WGS sequence"/>
</dbReference>